<gene>
    <name evidence="1" type="ORF">JX265_001798</name>
</gene>
<accession>A0A9P9WVZ4</accession>
<evidence type="ECO:0000313" key="2">
    <source>
        <dbReference type="Proteomes" id="UP000829685"/>
    </source>
</evidence>
<protein>
    <submittedName>
        <fullName evidence="1">Uncharacterized protein</fullName>
    </submittedName>
</protein>
<organism evidence="1 2">
    <name type="scientific">Neoarthrinium moseri</name>
    <dbReference type="NCBI Taxonomy" id="1658444"/>
    <lineage>
        <taxon>Eukaryota</taxon>
        <taxon>Fungi</taxon>
        <taxon>Dikarya</taxon>
        <taxon>Ascomycota</taxon>
        <taxon>Pezizomycotina</taxon>
        <taxon>Sordariomycetes</taxon>
        <taxon>Xylariomycetidae</taxon>
        <taxon>Amphisphaeriales</taxon>
        <taxon>Apiosporaceae</taxon>
        <taxon>Neoarthrinium</taxon>
    </lineage>
</organism>
<dbReference type="AlphaFoldDB" id="A0A9P9WVZ4"/>
<keyword evidence="2" id="KW-1185">Reference proteome</keyword>
<reference evidence="1" key="1">
    <citation type="submission" date="2021-03" db="EMBL/GenBank/DDBJ databases">
        <title>Revisited historic fungal species revealed as producer of novel bioactive compounds through whole genome sequencing and comparative genomics.</title>
        <authorList>
            <person name="Vignolle G.A."/>
            <person name="Hochenegger N."/>
            <person name="Mach R.L."/>
            <person name="Mach-Aigner A.R."/>
            <person name="Javad Rahimi M."/>
            <person name="Salim K.A."/>
            <person name="Chan C.M."/>
            <person name="Lim L.B.L."/>
            <person name="Cai F."/>
            <person name="Druzhinina I.S."/>
            <person name="U'Ren J.M."/>
            <person name="Derntl C."/>
        </authorList>
    </citation>
    <scope>NUCLEOTIDE SEQUENCE</scope>
    <source>
        <strain evidence="1">TUCIM 5799</strain>
    </source>
</reference>
<dbReference type="Proteomes" id="UP000829685">
    <property type="component" value="Unassembled WGS sequence"/>
</dbReference>
<evidence type="ECO:0000313" key="1">
    <source>
        <dbReference type="EMBL" id="KAI1880177.1"/>
    </source>
</evidence>
<comment type="caution">
    <text evidence="1">The sequence shown here is derived from an EMBL/GenBank/DDBJ whole genome shotgun (WGS) entry which is preliminary data.</text>
</comment>
<proteinExistence type="predicted"/>
<name>A0A9P9WVZ4_9PEZI</name>
<sequence>MAEERDSIPQVVAVPGRYGELDHFTGDPYPCGRINFYGKIYDRRGSIAALEAGGYSQGPYPDLEPERTKARSVTSSWECNYFGRLSKSPLTVRRLAFIRAPYLDQELQSFVGGYFCRACIGRKNFHFRYHYDEEWEFPAAIWHEPWRRYTREGFWAHVEKYGRILKTDDGTLSHDSPRRERQTPDDVQAEMYRFEDVLFAEGMDLPDDKPMLQLDIPHNCQ</sequence>
<dbReference type="EMBL" id="JAFIMR010000003">
    <property type="protein sequence ID" value="KAI1880177.1"/>
    <property type="molecule type" value="Genomic_DNA"/>
</dbReference>